<keyword evidence="5" id="KW-1185">Reference proteome</keyword>
<feature type="domain" description="HTH tetR-type" evidence="3">
    <location>
        <begin position="11"/>
        <end position="71"/>
    </location>
</feature>
<name>A5MZV3_CLOK5</name>
<dbReference type="GO" id="GO:0003677">
    <property type="term" value="F:DNA binding"/>
    <property type="evidence" value="ECO:0007669"/>
    <property type="project" value="UniProtKB-UniRule"/>
</dbReference>
<gene>
    <name evidence="4" type="ordered locus">CKL_2387</name>
</gene>
<dbReference type="EMBL" id="CP000673">
    <property type="protein sequence ID" value="EDK34399.1"/>
    <property type="molecule type" value="Genomic_DNA"/>
</dbReference>
<evidence type="ECO:0000313" key="4">
    <source>
        <dbReference type="EMBL" id="EDK34399.1"/>
    </source>
</evidence>
<dbReference type="KEGG" id="ckl:CKL_2387"/>
<dbReference type="Gene3D" id="1.10.357.10">
    <property type="entry name" value="Tetracycline Repressor, domain 2"/>
    <property type="match status" value="1"/>
</dbReference>
<dbReference type="RefSeq" id="WP_012102732.1">
    <property type="nucleotide sequence ID" value="NC_009706.1"/>
</dbReference>
<accession>A5MZV3</accession>
<dbReference type="PANTHER" id="PTHR43479:SF7">
    <property type="entry name" value="TETR-FAMILY TRANSCRIPTIONAL REGULATOR"/>
    <property type="match status" value="1"/>
</dbReference>
<dbReference type="HOGENOM" id="CLU_087539_0_0_9"/>
<evidence type="ECO:0000256" key="1">
    <source>
        <dbReference type="ARBA" id="ARBA00023125"/>
    </source>
</evidence>
<dbReference type="STRING" id="431943.CKL_2387"/>
<dbReference type="InterPro" id="IPR001647">
    <property type="entry name" value="HTH_TetR"/>
</dbReference>
<dbReference type="Pfam" id="PF14278">
    <property type="entry name" value="TetR_C_8"/>
    <property type="match status" value="1"/>
</dbReference>
<proteinExistence type="predicted"/>
<dbReference type="PANTHER" id="PTHR43479">
    <property type="entry name" value="ACREF/ENVCD OPERON REPRESSOR-RELATED"/>
    <property type="match status" value="1"/>
</dbReference>
<evidence type="ECO:0000313" key="5">
    <source>
        <dbReference type="Proteomes" id="UP000002411"/>
    </source>
</evidence>
<dbReference type="InterPro" id="IPR050624">
    <property type="entry name" value="HTH-type_Tx_Regulator"/>
</dbReference>
<evidence type="ECO:0000256" key="2">
    <source>
        <dbReference type="PROSITE-ProRule" id="PRU00335"/>
    </source>
</evidence>
<dbReference type="eggNOG" id="COG1309">
    <property type="taxonomic scope" value="Bacteria"/>
</dbReference>
<dbReference type="InterPro" id="IPR009057">
    <property type="entry name" value="Homeodomain-like_sf"/>
</dbReference>
<reference evidence="4 5" key="1">
    <citation type="journal article" date="2008" name="Proc. Natl. Acad. Sci. U.S.A.">
        <title>The genome of Clostridium kluyveri, a strict anaerobe with unique metabolic features.</title>
        <authorList>
            <person name="Seedorf H."/>
            <person name="Fricke W.F."/>
            <person name="Veith B."/>
            <person name="Brueggemann H."/>
            <person name="Liesegang H."/>
            <person name="Strittmatter A."/>
            <person name="Miethke M."/>
            <person name="Buckel W."/>
            <person name="Hinderberger J."/>
            <person name="Li F."/>
            <person name="Hagemeier C."/>
            <person name="Thauer R.K."/>
            <person name="Gottschalk G."/>
        </authorList>
    </citation>
    <scope>NUCLEOTIDE SEQUENCE [LARGE SCALE GENOMIC DNA]</scope>
    <source>
        <strain evidence="5">ATCC 8527 / DSM 555 / NCIMB 10680</strain>
    </source>
</reference>
<feature type="DNA-binding region" description="H-T-H motif" evidence="2">
    <location>
        <begin position="34"/>
        <end position="53"/>
    </location>
</feature>
<keyword evidence="1 2" id="KW-0238">DNA-binding</keyword>
<evidence type="ECO:0000259" key="3">
    <source>
        <dbReference type="PROSITE" id="PS50977"/>
    </source>
</evidence>
<dbReference type="AlphaFoldDB" id="A5MZV3"/>
<dbReference type="Proteomes" id="UP000002411">
    <property type="component" value="Chromosome"/>
</dbReference>
<protein>
    <submittedName>
        <fullName evidence="4">Transcriptional regulator</fullName>
    </submittedName>
</protein>
<dbReference type="PROSITE" id="PS50977">
    <property type="entry name" value="HTH_TETR_2"/>
    <property type="match status" value="1"/>
</dbReference>
<dbReference type="InterPro" id="IPR039532">
    <property type="entry name" value="TetR_C_Firmicutes"/>
</dbReference>
<sequence length="185" mass="21924">MEEKKLDRRIRKTKQSLFEALTKLMSKKKINNITVKELTDLADVNRSTFYHYYRDIFDMVDKIRTELIDDFSKTYDKFSKEATTYDDLLSFFIYIFEFVQINDGIFKIFLCDDMDYTFIEKLKDAIKHCEIPLDDTSPELETHYCMPFIISGCIGVIQQWLNDDMSASPKYMASIIVKMLKTPFT</sequence>
<organism evidence="4 5">
    <name type="scientific">Clostridium kluyveri (strain ATCC 8527 / DSM 555 / NBRC 12016 / NCIMB 10680 / K1)</name>
    <dbReference type="NCBI Taxonomy" id="431943"/>
    <lineage>
        <taxon>Bacteria</taxon>
        <taxon>Bacillati</taxon>
        <taxon>Bacillota</taxon>
        <taxon>Clostridia</taxon>
        <taxon>Eubacteriales</taxon>
        <taxon>Clostridiaceae</taxon>
        <taxon>Clostridium</taxon>
    </lineage>
</organism>
<dbReference type="SUPFAM" id="SSF46689">
    <property type="entry name" value="Homeodomain-like"/>
    <property type="match status" value="1"/>
</dbReference>